<protein>
    <submittedName>
        <fullName evidence="2">Uncharacterized protein</fullName>
    </submittedName>
</protein>
<proteinExistence type="predicted"/>
<feature type="region of interest" description="Disordered" evidence="1">
    <location>
        <begin position="51"/>
        <end position="78"/>
    </location>
</feature>
<name>A0A6B0YS49_9CHLR</name>
<reference evidence="2" key="1">
    <citation type="submission" date="2019-09" db="EMBL/GenBank/DDBJ databases">
        <title>Characterisation of the sponge microbiome using genome-centric metagenomics.</title>
        <authorList>
            <person name="Engelberts J.P."/>
            <person name="Robbins S.J."/>
            <person name="De Goeij J.M."/>
            <person name="Aranda M."/>
            <person name="Bell S.C."/>
            <person name="Webster N.S."/>
        </authorList>
    </citation>
    <scope>NUCLEOTIDE SEQUENCE</scope>
    <source>
        <strain evidence="2">SB0664_bin_27</strain>
    </source>
</reference>
<feature type="region of interest" description="Disordered" evidence="1">
    <location>
        <begin position="229"/>
        <end position="249"/>
    </location>
</feature>
<evidence type="ECO:0000313" key="2">
    <source>
        <dbReference type="EMBL" id="MXY93091.1"/>
    </source>
</evidence>
<dbReference type="AlphaFoldDB" id="A0A6B0YS49"/>
<gene>
    <name evidence="2" type="ORF">F4Y42_06520</name>
</gene>
<accession>A0A6B0YS49</accession>
<comment type="caution">
    <text evidence="2">The sequence shown here is derived from an EMBL/GenBank/DDBJ whole genome shotgun (WGS) entry which is preliminary data.</text>
</comment>
<dbReference type="EMBL" id="VXRG01000056">
    <property type="protein sequence ID" value="MXY93091.1"/>
    <property type="molecule type" value="Genomic_DNA"/>
</dbReference>
<sequence>MNRYRIAGLLFAFVLLAFGAVQVGAQGTITLESLYERMNRTDARLAVIETALAPTPTRTPRPDPTPAPTRRPTATPRPGSILRVGVADFYREYSMYTGMTIEVSGKVEKKDKDTVELYVPGWFTYFVCNLSSGEKNLPLALKNRQPVVLRGSSAYKESNTVFLRNCTFILPTHVELTHLYGTRVASTATARSIGATATIRTQNTRRAERATQEAARSTRRAATATARARMTANAQSRPTATPRPAATSIPLDSDYREKVNLILIGDGKGWDVGSALLTIGNAFTRAGADPTLLLNDTWRVEVALAAAVLQGQYDEARNLKPPGNLRSFHNLMVEGLSYCDLAADQIIKGVDELDGDAIEDAVGLVELCTAMLQRAAADPNW</sequence>
<organism evidence="2">
    <name type="scientific">Caldilineaceae bacterium SB0664_bin_27</name>
    <dbReference type="NCBI Taxonomy" id="2605260"/>
    <lineage>
        <taxon>Bacteria</taxon>
        <taxon>Bacillati</taxon>
        <taxon>Chloroflexota</taxon>
        <taxon>Caldilineae</taxon>
        <taxon>Caldilineales</taxon>
        <taxon>Caldilineaceae</taxon>
    </lineage>
</organism>
<evidence type="ECO:0000256" key="1">
    <source>
        <dbReference type="SAM" id="MobiDB-lite"/>
    </source>
</evidence>
<feature type="compositionally biased region" description="Pro residues" evidence="1">
    <location>
        <begin position="57"/>
        <end position="69"/>
    </location>
</feature>